<reference evidence="5 6" key="1">
    <citation type="journal article" date="2019" name="Int. J. Syst. Evol. Microbiol.">
        <title>The Global Catalogue of Microorganisms (GCM) 10K type strain sequencing project: providing services to taxonomists for standard genome sequencing and annotation.</title>
        <authorList>
            <consortium name="The Broad Institute Genomics Platform"/>
            <consortium name="The Broad Institute Genome Sequencing Center for Infectious Disease"/>
            <person name="Wu L."/>
            <person name="Ma J."/>
        </authorList>
    </citation>
    <scope>NUCLEOTIDE SEQUENCE [LARGE SCALE GENOMIC DNA]</scope>
    <source>
        <strain evidence="5 6">JCM 16374</strain>
    </source>
</reference>
<gene>
    <name evidence="5" type="ORF">GCM10009864_02940</name>
</gene>
<name>A0ABN3R5U5_9ACTN</name>
<dbReference type="InterPro" id="IPR050204">
    <property type="entry name" value="AraC_XylS_family_regulators"/>
</dbReference>
<sequence length="249" mass="26829">MDAMMPMPALRPWIADVLLLRPDSALPLVHLPDAATALVYRRLGTGGGELRVVGPRSRASYHPGKELPLCIRLRLRPGATRAVLGVPASELRDEAVPLTDVWGARAGRLENRLDELTDLGPILRSVEAALFESLPNATVPSDRLLREAVASLSTTYGRVGALAPRLSVSERHLRTLFTDQVGLSPKRFARIQRVRRVLAGAGSAGWARLASDAGYYDQSHMTADFHHLMGASPAAFHAGRLPATTPCAA</sequence>
<dbReference type="Proteomes" id="UP001500994">
    <property type="component" value="Unassembled WGS sequence"/>
</dbReference>
<evidence type="ECO:0000256" key="3">
    <source>
        <dbReference type="ARBA" id="ARBA00023163"/>
    </source>
</evidence>
<keyword evidence="2" id="KW-0238">DNA-binding</keyword>
<organism evidence="5 6">
    <name type="scientific">Streptomyces lunalinharesii</name>
    <dbReference type="NCBI Taxonomy" id="333384"/>
    <lineage>
        <taxon>Bacteria</taxon>
        <taxon>Bacillati</taxon>
        <taxon>Actinomycetota</taxon>
        <taxon>Actinomycetes</taxon>
        <taxon>Kitasatosporales</taxon>
        <taxon>Streptomycetaceae</taxon>
        <taxon>Streptomyces</taxon>
    </lineage>
</organism>
<comment type="caution">
    <text evidence="5">The sequence shown here is derived from an EMBL/GenBank/DDBJ whole genome shotgun (WGS) entry which is preliminary data.</text>
</comment>
<dbReference type="PANTHER" id="PTHR46796">
    <property type="entry name" value="HTH-TYPE TRANSCRIPTIONAL ACTIVATOR RHAS-RELATED"/>
    <property type="match status" value="1"/>
</dbReference>
<dbReference type="PROSITE" id="PS01124">
    <property type="entry name" value="HTH_ARAC_FAMILY_2"/>
    <property type="match status" value="1"/>
</dbReference>
<accession>A0ABN3R5U5</accession>
<keyword evidence="6" id="KW-1185">Reference proteome</keyword>
<dbReference type="PANTHER" id="PTHR46796:SF15">
    <property type="entry name" value="BLL1074 PROTEIN"/>
    <property type="match status" value="1"/>
</dbReference>
<dbReference type="InterPro" id="IPR018060">
    <property type="entry name" value="HTH_AraC"/>
</dbReference>
<dbReference type="Gene3D" id="1.10.10.60">
    <property type="entry name" value="Homeodomain-like"/>
    <property type="match status" value="1"/>
</dbReference>
<evidence type="ECO:0000256" key="1">
    <source>
        <dbReference type="ARBA" id="ARBA00023015"/>
    </source>
</evidence>
<keyword evidence="3" id="KW-0804">Transcription</keyword>
<dbReference type="EMBL" id="BAAARK010000001">
    <property type="protein sequence ID" value="GAA2644537.1"/>
    <property type="molecule type" value="Genomic_DNA"/>
</dbReference>
<dbReference type="Pfam" id="PF12833">
    <property type="entry name" value="HTH_18"/>
    <property type="match status" value="1"/>
</dbReference>
<keyword evidence="1" id="KW-0805">Transcription regulation</keyword>
<feature type="domain" description="HTH araC/xylS-type" evidence="4">
    <location>
        <begin position="142"/>
        <end position="239"/>
    </location>
</feature>
<evidence type="ECO:0000313" key="6">
    <source>
        <dbReference type="Proteomes" id="UP001500994"/>
    </source>
</evidence>
<proteinExistence type="predicted"/>
<evidence type="ECO:0000256" key="2">
    <source>
        <dbReference type="ARBA" id="ARBA00023125"/>
    </source>
</evidence>
<dbReference type="SMART" id="SM00342">
    <property type="entry name" value="HTH_ARAC"/>
    <property type="match status" value="1"/>
</dbReference>
<evidence type="ECO:0000313" key="5">
    <source>
        <dbReference type="EMBL" id="GAA2644537.1"/>
    </source>
</evidence>
<evidence type="ECO:0000259" key="4">
    <source>
        <dbReference type="PROSITE" id="PS01124"/>
    </source>
</evidence>
<protein>
    <recommendedName>
        <fullName evidence="4">HTH araC/xylS-type domain-containing protein</fullName>
    </recommendedName>
</protein>